<dbReference type="EMBL" id="JAPHNI010001586">
    <property type="protein sequence ID" value="KAJ8105241.1"/>
    <property type="molecule type" value="Genomic_DNA"/>
</dbReference>
<reference evidence="1" key="1">
    <citation type="submission" date="2022-11" db="EMBL/GenBank/DDBJ databases">
        <title>Genome Sequence of Boeremia exigua.</title>
        <authorList>
            <person name="Buettner E."/>
        </authorList>
    </citation>
    <scope>NUCLEOTIDE SEQUENCE</scope>
    <source>
        <strain evidence="1">CU02</strain>
    </source>
</reference>
<keyword evidence="2" id="KW-1185">Reference proteome</keyword>
<comment type="caution">
    <text evidence="1">The sequence shown here is derived from an EMBL/GenBank/DDBJ whole genome shotgun (WGS) entry which is preliminary data.</text>
</comment>
<accession>A0ACC2HRS0</accession>
<sequence>MVAASSGLRHTGHTYAAVDLIEQSRTESTDDGKEQHGRRDTCRLYIETLRLALEGTEAHGQTWQEENTGKDTADDTSLNELGLALFEGHTVEEDLNNSGEEGVDGRTNTHGRLSGDGGDSLADEVRQRNDRQQGKRKDQEGIRDPDLVAERLCQDEVVEDGEGHQPKQIDQEDVGAVDGVLPVLDTNCARVATQVVEQKQRDLTHWNGEDHEPTESRDQEERWSDDAVEVDVEDDTTESPFSTPEEAVLRPRSIRMGDVGAAITAEQACGLAAGRVDTVASAAYQRREASIRTEEESTLLDVAALPLLVFADAAALALILFGKM</sequence>
<evidence type="ECO:0000313" key="2">
    <source>
        <dbReference type="Proteomes" id="UP001153331"/>
    </source>
</evidence>
<protein>
    <submittedName>
        <fullName evidence="1">Uncharacterized protein</fullName>
    </submittedName>
</protein>
<evidence type="ECO:0000313" key="1">
    <source>
        <dbReference type="EMBL" id="KAJ8105241.1"/>
    </source>
</evidence>
<dbReference type="Proteomes" id="UP001153331">
    <property type="component" value="Unassembled WGS sequence"/>
</dbReference>
<organism evidence="1 2">
    <name type="scientific">Boeremia exigua</name>
    <dbReference type="NCBI Taxonomy" id="749465"/>
    <lineage>
        <taxon>Eukaryota</taxon>
        <taxon>Fungi</taxon>
        <taxon>Dikarya</taxon>
        <taxon>Ascomycota</taxon>
        <taxon>Pezizomycotina</taxon>
        <taxon>Dothideomycetes</taxon>
        <taxon>Pleosporomycetidae</taxon>
        <taxon>Pleosporales</taxon>
        <taxon>Pleosporineae</taxon>
        <taxon>Didymellaceae</taxon>
        <taxon>Boeremia</taxon>
    </lineage>
</organism>
<proteinExistence type="predicted"/>
<name>A0ACC2HRS0_9PLEO</name>
<gene>
    <name evidence="1" type="ORF">OPT61_g10299</name>
</gene>